<reference evidence="2 3" key="1">
    <citation type="submission" date="2018-08" db="EMBL/GenBank/DDBJ databases">
        <title>Murine metabolic-syndrome-specific gut microbial biobank.</title>
        <authorList>
            <person name="Liu C."/>
        </authorList>
    </citation>
    <scope>NUCLEOTIDE SEQUENCE [LARGE SCALE GENOMIC DNA]</scope>
    <source>
        <strain evidence="2 3">28</strain>
    </source>
</reference>
<keyword evidence="3" id="KW-1185">Reference proteome</keyword>
<evidence type="ECO:0000313" key="2">
    <source>
        <dbReference type="EMBL" id="NBH60333.1"/>
    </source>
</evidence>
<protein>
    <submittedName>
        <fullName evidence="2">Uncharacterized protein</fullName>
    </submittedName>
</protein>
<keyword evidence="1" id="KW-1133">Transmembrane helix</keyword>
<keyword evidence="1" id="KW-0472">Membrane</keyword>
<dbReference type="Proteomes" id="UP000446866">
    <property type="component" value="Unassembled WGS sequence"/>
</dbReference>
<evidence type="ECO:0000256" key="1">
    <source>
        <dbReference type="SAM" id="Phobius"/>
    </source>
</evidence>
<evidence type="ECO:0000313" key="3">
    <source>
        <dbReference type="Proteomes" id="UP000446866"/>
    </source>
</evidence>
<keyword evidence="1" id="KW-0812">Transmembrane</keyword>
<name>A0A845QHV2_9FIRM</name>
<dbReference type="AlphaFoldDB" id="A0A845QHV2"/>
<proteinExistence type="predicted"/>
<feature type="transmembrane region" description="Helical" evidence="1">
    <location>
        <begin position="5"/>
        <end position="21"/>
    </location>
</feature>
<organism evidence="2 3">
    <name type="scientific">Anaerotruncus colihominis</name>
    <dbReference type="NCBI Taxonomy" id="169435"/>
    <lineage>
        <taxon>Bacteria</taxon>
        <taxon>Bacillati</taxon>
        <taxon>Bacillota</taxon>
        <taxon>Clostridia</taxon>
        <taxon>Eubacteriales</taxon>
        <taxon>Oscillospiraceae</taxon>
        <taxon>Anaerotruncus</taxon>
    </lineage>
</organism>
<accession>A0A845QHV2</accession>
<sequence>MKKILWILYSTSVIVTISIMYKIFNQLFLSFLLFICAIILAYFIEKIQKNKVINQKGAINFLWA</sequence>
<gene>
    <name evidence="2" type="ORF">D0435_01415</name>
</gene>
<feature type="transmembrane region" description="Helical" evidence="1">
    <location>
        <begin position="27"/>
        <end position="44"/>
    </location>
</feature>
<comment type="caution">
    <text evidence="2">The sequence shown here is derived from an EMBL/GenBank/DDBJ whole genome shotgun (WGS) entry which is preliminary data.</text>
</comment>
<dbReference type="EMBL" id="QXWK01000001">
    <property type="protein sequence ID" value="NBH60333.1"/>
    <property type="molecule type" value="Genomic_DNA"/>
</dbReference>